<feature type="chain" id="PRO_5040475975" description="NADP-dependent oxidoreductase domain-containing protein" evidence="2">
    <location>
        <begin position="17"/>
        <end position="200"/>
    </location>
</feature>
<dbReference type="EMBL" id="JAAAJB010000445">
    <property type="protein sequence ID" value="KAG0255733.1"/>
    <property type="molecule type" value="Genomic_DNA"/>
</dbReference>
<dbReference type="GO" id="GO:0016491">
    <property type="term" value="F:oxidoreductase activity"/>
    <property type="evidence" value="ECO:0007669"/>
    <property type="project" value="UniProtKB-KW"/>
</dbReference>
<dbReference type="SUPFAM" id="SSF51430">
    <property type="entry name" value="NAD(P)-linked oxidoreductase"/>
    <property type="match status" value="1"/>
</dbReference>
<evidence type="ECO:0000256" key="1">
    <source>
        <dbReference type="ARBA" id="ARBA00023002"/>
    </source>
</evidence>
<feature type="domain" description="NADP-dependent oxidoreductase" evidence="3">
    <location>
        <begin position="21"/>
        <end position="181"/>
    </location>
</feature>
<keyword evidence="1" id="KW-0560">Oxidoreductase</keyword>
<keyword evidence="5" id="KW-1185">Reference proteome</keyword>
<dbReference type="InterPro" id="IPR036812">
    <property type="entry name" value="NAD(P)_OxRdtase_dom_sf"/>
</dbReference>
<dbReference type="OrthoDB" id="2310150at2759"/>
<evidence type="ECO:0000313" key="5">
    <source>
        <dbReference type="Proteomes" id="UP000807716"/>
    </source>
</evidence>
<dbReference type="Gene3D" id="3.20.20.100">
    <property type="entry name" value="NADP-dependent oxidoreductase domain"/>
    <property type="match status" value="1"/>
</dbReference>
<feature type="signal peptide" evidence="2">
    <location>
        <begin position="1"/>
        <end position="16"/>
    </location>
</feature>
<accession>A0A9P6U1Z5</accession>
<dbReference type="AlphaFoldDB" id="A0A9P6U1Z5"/>
<evidence type="ECO:0000313" key="4">
    <source>
        <dbReference type="EMBL" id="KAG0255733.1"/>
    </source>
</evidence>
<organism evidence="4 5">
    <name type="scientific">Actinomortierella ambigua</name>
    <dbReference type="NCBI Taxonomy" id="1343610"/>
    <lineage>
        <taxon>Eukaryota</taxon>
        <taxon>Fungi</taxon>
        <taxon>Fungi incertae sedis</taxon>
        <taxon>Mucoromycota</taxon>
        <taxon>Mortierellomycotina</taxon>
        <taxon>Mortierellomycetes</taxon>
        <taxon>Mortierellales</taxon>
        <taxon>Mortierellaceae</taxon>
        <taxon>Actinomortierella</taxon>
    </lineage>
</organism>
<gene>
    <name evidence="4" type="ORF">DFQ27_006102</name>
</gene>
<reference evidence="4" key="1">
    <citation type="journal article" date="2020" name="Fungal Divers.">
        <title>Resolving the Mortierellaceae phylogeny through synthesis of multi-gene phylogenetics and phylogenomics.</title>
        <authorList>
            <person name="Vandepol N."/>
            <person name="Liber J."/>
            <person name="Desiro A."/>
            <person name="Na H."/>
            <person name="Kennedy M."/>
            <person name="Barry K."/>
            <person name="Grigoriev I.V."/>
            <person name="Miller A.N."/>
            <person name="O'Donnell K."/>
            <person name="Stajich J.E."/>
            <person name="Bonito G."/>
        </authorList>
    </citation>
    <scope>NUCLEOTIDE SEQUENCE</scope>
    <source>
        <strain evidence="4">BC1065</strain>
    </source>
</reference>
<dbReference type="PANTHER" id="PTHR43364:SF4">
    <property type="entry name" value="NAD(P)-LINKED OXIDOREDUCTASE SUPERFAMILY PROTEIN"/>
    <property type="match status" value="1"/>
</dbReference>
<keyword evidence="2" id="KW-0732">Signal</keyword>
<dbReference type="InterPro" id="IPR023210">
    <property type="entry name" value="NADP_OxRdtase_dom"/>
</dbReference>
<dbReference type="Pfam" id="PF00248">
    <property type="entry name" value="Aldo_ket_red"/>
    <property type="match status" value="1"/>
</dbReference>
<dbReference type="InterPro" id="IPR050523">
    <property type="entry name" value="AKR_Detox_Biosynth"/>
</dbReference>
<protein>
    <recommendedName>
        <fullName evidence="3">NADP-dependent oxidoreductase domain-containing protein</fullName>
    </recommendedName>
</protein>
<name>A0A9P6U1Z5_9FUNG</name>
<sequence>MSPWLTIALFLNLINAPQIEEIIAQCKAKGYVAPVFQGMYSPIARSDYLAHQGVLRRHSIGYYAYGATASGLLTGKHRFDQEPKAGTRFGYASRVNGGRLFKRYWHREVFAAVDLLTEAAAKEGISLTEAMHLWLRHHSGLGEGGAVLVGVSSLKQLEQNLDDLEMDPLPAHLVDAFEKAWKVVEHLKIISISSALDKEG</sequence>
<proteinExistence type="predicted"/>
<evidence type="ECO:0000256" key="2">
    <source>
        <dbReference type="SAM" id="SignalP"/>
    </source>
</evidence>
<evidence type="ECO:0000259" key="3">
    <source>
        <dbReference type="Pfam" id="PF00248"/>
    </source>
</evidence>
<dbReference type="PANTHER" id="PTHR43364">
    <property type="entry name" value="NADH-SPECIFIC METHYLGLYOXAL REDUCTASE-RELATED"/>
    <property type="match status" value="1"/>
</dbReference>
<comment type="caution">
    <text evidence="4">The sequence shown here is derived from an EMBL/GenBank/DDBJ whole genome shotgun (WGS) entry which is preliminary data.</text>
</comment>
<dbReference type="Proteomes" id="UP000807716">
    <property type="component" value="Unassembled WGS sequence"/>
</dbReference>